<dbReference type="GO" id="GO:0009061">
    <property type="term" value="P:anaerobic respiration"/>
    <property type="evidence" value="ECO:0007669"/>
    <property type="project" value="TreeGrafter"/>
</dbReference>
<proteinExistence type="predicted"/>
<dbReference type="PROSITE" id="PS00504">
    <property type="entry name" value="FRD_SDH_FAD_BINDING"/>
    <property type="match status" value="1"/>
</dbReference>
<dbReference type="GO" id="GO:0000104">
    <property type="term" value="F:succinate dehydrogenase activity"/>
    <property type="evidence" value="ECO:0007669"/>
    <property type="project" value="TreeGrafter"/>
</dbReference>
<evidence type="ECO:0000313" key="5">
    <source>
        <dbReference type="EMBL" id="SVC10434.1"/>
    </source>
</evidence>
<name>A0A382JDR9_9ZZZZ</name>
<dbReference type="EMBL" id="UINC01073788">
    <property type="protein sequence ID" value="SVC10434.1"/>
    <property type="molecule type" value="Genomic_DNA"/>
</dbReference>
<keyword evidence="1" id="KW-0285">Flavoprotein</keyword>
<dbReference type="InterPro" id="IPR003952">
    <property type="entry name" value="FRD_SDH_FAD_BS"/>
</dbReference>
<dbReference type="InterPro" id="IPR036188">
    <property type="entry name" value="FAD/NAD-bd_sf"/>
</dbReference>
<feature type="non-terminal residue" evidence="5">
    <location>
        <position position="167"/>
    </location>
</feature>
<accession>A0A382JDR9</accession>
<dbReference type="InterPro" id="IPR030664">
    <property type="entry name" value="SdhA/FrdA/AprA"/>
</dbReference>
<dbReference type="AlphaFoldDB" id="A0A382JDR9"/>
<dbReference type="Pfam" id="PF00890">
    <property type="entry name" value="FAD_binding_2"/>
    <property type="match status" value="1"/>
</dbReference>
<organism evidence="5">
    <name type="scientific">marine metagenome</name>
    <dbReference type="NCBI Taxonomy" id="408172"/>
    <lineage>
        <taxon>unclassified sequences</taxon>
        <taxon>metagenomes</taxon>
        <taxon>ecological metagenomes</taxon>
    </lineage>
</organism>
<dbReference type="Gene3D" id="3.50.50.60">
    <property type="entry name" value="FAD/NAD(P)-binding domain"/>
    <property type="match status" value="1"/>
</dbReference>
<dbReference type="InterPro" id="IPR003953">
    <property type="entry name" value="FAD-dep_OxRdtase_2_FAD-bd"/>
</dbReference>
<dbReference type="PANTHER" id="PTHR11632:SF51">
    <property type="entry name" value="SUCCINATE DEHYDROGENASE [UBIQUINONE] FLAVOPROTEIN SUBUNIT, MITOCHONDRIAL"/>
    <property type="match status" value="1"/>
</dbReference>
<dbReference type="GO" id="GO:0009055">
    <property type="term" value="F:electron transfer activity"/>
    <property type="evidence" value="ECO:0007669"/>
    <property type="project" value="TreeGrafter"/>
</dbReference>
<evidence type="ECO:0000256" key="3">
    <source>
        <dbReference type="SAM" id="MobiDB-lite"/>
    </source>
</evidence>
<feature type="region of interest" description="Disordered" evidence="3">
    <location>
        <begin position="1"/>
        <end position="23"/>
    </location>
</feature>
<dbReference type="PANTHER" id="PTHR11632">
    <property type="entry name" value="SUCCINATE DEHYDROGENASE 2 FLAVOPROTEIN SUBUNIT"/>
    <property type="match status" value="1"/>
</dbReference>
<evidence type="ECO:0000259" key="4">
    <source>
        <dbReference type="Pfam" id="PF00890"/>
    </source>
</evidence>
<reference evidence="5" key="1">
    <citation type="submission" date="2018-05" db="EMBL/GenBank/DDBJ databases">
        <authorList>
            <person name="Lanie J.A."/>
            <person name="Ng W.-L."/>
            <person name="Kazmierczak K.M."/>
            <person name="Andrzejewski T.M."/>
            <person name="Davidsen T.M."/>
            <person name="Wayne K.J."/>
            <person name="Tettelin H."/>
            <person name="Glass J.I."/>
            <person name="Rusch D."/>
            <person name="Podicherti R."/>
            <person name="Tsui H.-C.T."/>
            <person name="Winkler M.E."/>
        </authorList>
    </citation>
    <scope>NUCLEOTIDE SEQUENCE</scope>
</reference>
<gene>
    <name evidence="5" type="ORF">METZ01_LOCUS263288</name>
</gene>
<evidence type="ECO:0000256" key="1">
    <source>
        <dbReference type="ARBA" id="ARBA00022630"/>
    </source>
</evidence>
<sequence length="167" mass="17751">MLINTPNHSDKATPNHTPPPTALSVCEEEGEKALYSHDVLVLGAGLAGMRAALEAAKSGANVAMLSKVYPVRSHSNAAQGGINAALTDRGDDWADHAYDTVKGSDFLGDQDAIEVMCSEAGQELINLEHMGVIFNRDDEGRLGTRAFGGQRRARTFFVADITGQAIL</sequence>
<dbReference type="GO" id="GO:0005886">
    <property type="term" value="C:plasma membrane"/>
    <property type="evidence" value="ECO:0007669"/>
    <property type="project" value="TreeGrafter"/>
</dbReference>
<keyword evidence="2" id="KW-0560">Oxidoreductase</keyword>
<dbReference type="GO" id="GO:0050660">
    <property type="term" value="F:flavin adenine dinucleotide binding"/>
    <property type="evidence" value="ECO:0007669"/>
    <property type="project" value="TreeGrafter"/>
</dbReference>
<feature type="domain" description="FAD-dependent oxidoreductase 2 FAD-binding" evidence="4">
    <location>
        <begin position="38"/>
        <end position="167"/>
    </location>
</feature>
<protein>
    <recommendedName>
        <fullName evidence="4">FAD-dependent oxidoreductase 2 FAD-binding domain-containing protein</fullName>
    </recommendedName>
</protein>
<evidence type="ECO:0000256" key="2">
    <source>
        <dbReference type="ARBA" id="ARBA00023002"/>
    </source>
</evidence>
<dbReference type="SUPFAM" id="SSF51905">
    <property type="entry name" value="FAD/NAD(P)-binding domain"/>
    <property type="match status" value="1"/>
</dbReference>